<keyword evidence="6" id="KW-0560">Oxidoreductase</keyword>
<dbReference type="InterPro" id="IPR012259">
    <property type="entry name" value="DHFR"/>
</dbReference>
<accession>A0A930VZW5</accession>
<dbReference type="EC" id="1.5.1.3" evidence="3"/>
<dbReference type="Gene3D" id="3.40.430.10">
    <property type="entry name" value="Dihydrofolate Reductase, subunit A"/>
    <property type="match status" value="1"/>
</dbReference>
<dbReference type="PANTHER" id="PTHR48069">
    <property type="entry name" value="DIHYDROFOLATE REDUCTASE"/>
    <property type="match status" value="1"/>
</dbReference>
<keyword evidence="4" id="KW-0554">One-carbon metabolism</keyword>
<reference evidence="8" key="1">
    <citation type="submission" date="2020-04" db="EMBL/GenBank/DDBJ databases">
        <title>Deep metagenomics examines the oral microbiome during advanced dental caries in children, revealing novel taxa and co-occurrences with host molecules.</title>
        <authorList>
            <person name="Baker J.L."/>
            <person name="Morton J.T."/>
            <person name="Dinis M."/>
            <person name="Alvarez R."/>
            <person name="Tran N.C."/>
            <person name="Knight R."/>
            <person name="Edlund A."/>
        </authorList>
    </citation>
    <scope>NUCLEOTIDE SEQUENCE</scope>
    <source>
        <strain evidence="8">JCVI_38_bin.5</strain>
    </source>
</reference>
<dbReference type="PANTHER" id="PTHR48069:SF3">
    <property type="entry name" value="DIHYDROFOLATE REDUCTASE"/>
    <property type="match status" value="1"/>
</dbReference>
<dbReference type="GO" id="GO:0046654">
    <property type="term" value="P:tetrahydrofolate biosynthetic process"/>
    <property type="evidence" value="ECO:0007669"/>
    <property type="project" value="InterPro"/>
</dbReference>
<evidence type="ECO:0000313" key="8">
    <source>
        <dbReference type="EMBL" id="MBF4807848.1"/>
    </source>
</evidence>
<dbReference type="EMBL" id="JABZGW010000148">
    <property type="protein sequence ID" value="MBF4807848.1"/>
    <property type="molecule type" value="Genomic_DNA"/>
</dbReference>
<comment type="caution">
    <text evidence="8">The sequence shown here is derived from an EMBL/GenBank/DDBJ whole genome shotgun (WGS) entry which is preliminary data.</text>
</comment>
<dbReference type="PRINTS" id="PR00070">
    <property type="entry name" value="DHFR"/>
</dbReference>
<evidence type="ECO:0000313" key="9">
    <source>
        <dbReference type="Proteomes" id="UP000698335"/>
    </source>
</evidence>
<dbReference type="InterPro" id="IPR001796">
    <property type="entry name" value="DHFR_dom"/>
</dbReference>
<dbReference type="GO" id="GO:0046452">
    <property type="term" value="P:dihydrofolate metabolic process"/>
    <property type="evidence" value="ECO:0007669"/>
    <property type="project" value="TreeGrafter"/>
</dbReference>
<dbReference type="GO" id="GO:0004146">
    <property type="term" value="F:dihydrofolate reductase activity"/>
    <property type="evidence" value="ECO:0007669"/>
    <property type="project" value="UniProtKB-EC"/>
</dbReference>
<comment type="pathway">
    <text evidence="1">Cofactor biosynthesis; tetrahydrofolate biosynthesis; 5,6,7,8-tetrahydrofolate from 7,8-dihydrofolate: step 1/1.</text>
</comment>
<proteinExistence type="inferred from homology"/>
<dbReference type="GO" id="GO:0050661">
    <property type="term" value="F:NADP binding"/>
    <property type="evidence" value="ECO:0007669"/>
    <property type="project" value="InterPro"/>
</dbReference>
<evidence type="ECO:0000256" key="3">
    <source>
        <dbReference type="ARBA" id="ARBA00012856"/>
    </source>
</evidence>
<dbReference type="InterPro" id="IPR024072">
    <property type="entry name" value="DHFR-like_dom_sf"/>
</dbReference>
<evidence type="ECO:0000256" key="4">
    <source>
        <dbReference type="ARBA" id="ARBA00022563"/>
    </source>
</evidence>
<comment type="similarity">
    <text evidence="2">Belongs to the dihydrofolate reductase family.</text>
</comment>
<dbReference type="GO" id="GO:0046655">
    <property type="term" value="P:folic acid metabolic process"/>
    <property type="evidence" value="ECO:0007669"/>
    <property type="project" value="TreeGrafter"/>
</dbReference>
<dbReference type="SUPFAM" id="SSF53597">
    <property type="entry name" value="Dihydrofolate reductase-like"/>
    <property type="match status" value="1"/>
</dbReference>
<dbReference type="Proteomes" id="UP000698335">
    <property type="component" value="Unassembled WGS sequence"/>
</dbReference>
<sequence>MNAIVSVARDWSIGCDGNLLIHNKADMKYFVEHTLGCTIIMGRRTFESFPNGPLKGRRNIVITRDPSWTHEGVEVVSSPAAARALVASEPSDKVWLIGGASIYKEMLSDCSCAYVTKHDIVLPADSYFPDLDADPKWHVADVEKGDVTPEGVAFEFVVYKQER</sequence>
<organism evidence="8 9">
    <name type="scientific">Lancefieldella rimae</name>
    <dbReference type="NCBI Taxonomy" id="1383"/>
    <lineage>
        <taxon>Bacteria</taxon>
        <taxon>Bacillati</taxon>
        <taxon>Actinomycetota</taxon>
        <taxon>Coriobacteriia</taxon>
        <taxon>Coriobacteriales</taxon>
        <taxon>Atopobiaceae</taxon>
        <taxon>Lancefieldella</taxon>
    </lineage>
</organism>
<keyword evidence="5" id="KW-0521">NADP</keyword>
<dbReference type="PROSITE" id="PS51330">
    <property type="entry name" value="DHFR_2"/>
    <property type="match status" value="1"/>
</dbReference>
<feature type="domain" description="DHFR" evidence="7">
    <location>
        <begin position="1"/>
        <end position="161"/>
    </location>
</feature>
<evidence type="ECO:0000256" key="1">
    <source>
        <dbReference type="ARBA" id="ARBA00004903"/>
    </source>
</evidence>
<evidence type="ECO:0000256" key="6">
    <source>
        <dbReference type="ARBA" id="ARBA00023002"/>
    </source>
</evidence>
<dbReference type="CDD" id="cd00209">
    <property type="entry name" value="DHFR"/>
    <property type="match status" value="1"/>
</dbReference>
<protein>
    <recommendedName>
        <fullName evidence="3">dihydrofolate reductase</fullName>
        <ecNumber evidence="3">1.5.1.3</ecNumber>
    </recommendedName>
</protein>
<evidence type="ECO:0000256" key="2">
    <source>
        <dbReference type="ARBA" id="ARBA00009539"/>
    </source>
</evidence>
<dbReference type="GO" id="GO:0006730">
    <property type="term" value="P:one-carbon metabolic process"/>
    <property type="evidence" value="ECO:0007669"/>
    <property type="project" value="UniProtKB-KW"/>
</dbReference>
<evidence type="ECO:0000259" key="7">
    <source>
        <dbReference type="PROSITE" id="PS51330"/>
    </source>
</evidence>
<evidence type="ECO:0000256" key="5">
    <source>
        <dbReference type="ARBA" id="ARBA00022857"/>
    </source>
</evidence>
<gene>
    <name evidence="8" type="ORF">HXK26_04050</name>
</gene>
<dbReference type="AlphaFoldDB" id="A0A930VZW5"/>
<dbReference type="Pfam" id="PF00186">
    <property type="entry name" value="DHFR_1"/>
    <property type="match status" value="1"/>
</dbReference>
<name>A0A930VZW5_9ACTN</name>